<accession>A0A3M5W7U8</accession>
<proteinExistence type="predicted"/>
<name>A0A3M5W7U8_PSESX</name>
<evidence type="ECO:0000313" key="2">
    <source>
        <dbReference type="Proteomes" id="UP000280395"/>
    </source>
</evidence>
<dbReference type="Proteomes" id="UP000280395">
    <property type="component" value="Unassembled WGS sequence"/>
</dbReference>
<comment type="caution">
    <text evidence="1">The sequence shown here is derived from an EMBL/GenBank/DDBJ whole genome shotgun (WGS) entry which is preliminary data.</text>
</comment>
<dbReference type="EMBL" id="RBUA01000084">
    <property type="protein sequence ID" value="RMU66612.1"/>
    <property type="molecule type" value="Genomic_DNA"/>
</dbReference>
<dbReference type="AlphaFoldDB" id="A0A3M5W7U8"/>
<reference evidence="1 2" key="1">
    <citation type="submission" date="2018-08" db="EMBL/GenBank/DDBJ databases">
        <title>Recombination of ecologically and evolutionarily significant loci maintains genetic cohesion in the Pseudomonas syringae species complex.</title>
        <authorList>
            <person name="Dillon M."/>
            <person name="Thakur S."/>
            <person name="Almeida R.N.D."/>
            <person name="Weir B.S."/>
            <person name="Guttman D.S."/>
        </authorList>
    </citation>
    <scope>NUCLEOTIDE SEQUENCE [LARGE SCALE GENOMIC DNA]</scope>
    <source>
        <strain evidence="1 2">ICMP 14479</strain>
    </source>
</reference>
<gene>
    <name evidence="1" type="ORF">ALP29_201456</name>
</gene>
<organism evidence="1 2">
    <name type="scientific">Pseudomonas syringae pv. avii</name>
    <dbReference type="NCBI Taxonomy" id="663959"/>
    <lineage>
        <taxon>Bacteria</taxon>
        <taxon>Pseudomonadati</taxon>
        <taxon>Pseudomonadota</taxon>
        <taxon>Gammaproteobacteria</taxon>
        <taxon>Pseudomonadales</taxon>
        <taxon>Pseudomonadaceae</taxon>
        <taxon>Pseudomonas</taxon>
        <taxon>Pseudomonas syringae</taxon>
    </lineage>
</organism>
<sequence length="190" mass="20140">MVIVRADVTGFSLAKVRQAVEVAPVFEARLFRPTVVVHRVAADVAHAVDQRRTAQALAATAFHTAVVHVRLWLGLVGPVVATALQRERQGGGHLGTEVQPVVRATGFQEQNSDACVLGETGCQGVTGRAGTNDDVVVFGLRGHRGSLIELQVSSLGCKQKQPGDTCENGVRQAAFDCVCLRLVACHLNGL</sequence>
<protein>
    <submittedName>
        <fullName evidence="1">Uncharacterized protein</fullName>
    </submittedName>
</protein>
<evidence type="ECO:0000313" key="1">
    <source>
        <dbReference type="EMBL" id="RMU66612.1"/>
    </source>
</evidence>